<keyword evidence="3" id="KW-1185">Reference proteome</keyword>
<gene>
    <name evidence="2" type="ORF">DFQ27_002697</name>
</gene>
<accession>A0A9P6QBB5</accession>
<protein>
    <recommendedName>
        <fullName evidence="4">Secreted protein</fullName>
    </recommendedName>
</protein>
<evidence type="ECO:0000313" key="2">
    <source>
        <dbReference type="EMBL" id="KAG0261925.1"/>
    </source>
</evidence>
<dbReference type="AlphaFoldDB" id="A0A9P6QBB5"/>
<name>A0A9P6QBB5_9FUNG</name>
<dbReference type="Proteomes" id="UP000807716">
    <property type="component" value="Unassembled WGS sequence"/>
</dbReference>
<dbReference type="OrthoDB" id="2360823at2759"/>
<feature type="chain" id="PRO_5040464362" description="Secreted protein" evidence="1">
    <location>
        <begin position="20"/>
        <end position="132"/>
    </location>
</feature>
<reference evidence="2" key="1">
    <citation type="journal article" date="2020" name="Fungal Divers.">
        <title>Resolving the Mortierellaceae phylogeny through synthesis of multi-gene phylogenetics and phylogenomics.</title>
        <authorList>
            <person name="Vandepol N."/>
            <person name="Liber J."/>
            <person name="Desiro A."/>
            <person name="Na H."/>
            <person name="Kennedy M."/>
            <person name="Barry K."/>
            <person name="Grigoriev I.V."/>
            <person name="Miller A.N."/>
            <person name="O'Donnell K."/>
            <person name="Stajich J.E."/>
            <person name="Bonito G."/>
        </authorList>
    </citation>
    <scope>NUCLEOTIDE SEQUENCE</scope>
    <source>
        <strain evidence="2">BC1065</strain>
    </source>
</reference>
<keyword evidence="1" id="KW-0732">Signal</keyword>
<comment type="caution">
    <text evidence="2">The sequence shown here is derived from an EMBL/GenBank/DDBJ whole genome shotgun (WGS) entry which is preliminary data.</text>
</comment>
<sequence length="132" mass="14412">MHKQLVVLFALAFLAITQAWSFDVWTSANYRGKRRSFYDLRAGNNCFSLPSDVSAKVHSFKFCSMAWTRCSITIHSNPGCTGSILGSATAAAPRAEWHKKTVSSAGSKMKSFRISGCKSIPIAGNLDVQKCS</sequence>
<evidence type="ECO:0008006" key="4">
    <source>
        <dbReference type="Google" id="ProtNLM"/>
    </source>
</evidence>
<evidence type="ECO:0000256" key="1">
    <source>
        <dbReference type="SAM" id="SignalP"/>
    </source>
</evidence>
<evidence type="ECO:0000313" key="3">
    <source>
        <dbReference type="Proteomes" id="UP000807716"/>
    </source>
</evidence>
<organism evidence="2 3">
    <name type="scientific">Actinomortierella ambigua</name>
    <dbReference type="NCBI Taxonomy" id="1343610"/>
    <lineage>
        <taxon>Eukaryota</taxon>
        <taxon>Fungi</taxon>
        <taxon>Fungi incertae sedis</taxon>
        <taxon>Mucoromycota</taxon>
        <taxon>Mortierellomycotina</taxon>
        <taxon>Mortierellomycetes</taxon>
        <taxon>Mortierellales</taxon>
        <taxon>Mortierellaceae</taxon>
        <taxon>Actinomortierella</taxon>
    </lineage>
</organism>
<proteinExistence type="predicted"/>
<feature type="signal peptide" evidence="1">
    <location>
        <begin position="1"/>
        <end position="19"/>
    </location>
</feature>
<dbReference type="EMBL" id="JAAAJB010000202">
    <property type="protein sequence ID" value="KAG0261925.1"/>
    <property type="molecule type" value="Genomic_DNA"/>
</dbReference>